<dbReference type="GeneID" id="85320447"/>
<evidence type="ECO:0000313" key="4">
    <source>
        <dbReference type="Proteomes" id="UP001172101"/>
    </source>
</evidence>
<accession>A0AA40E7C2</accession>
<protein>
    <recommendedName>
        <fullName evidence="5">Lytic polysaccharide monooxygenase</fullName>
    </recommendedName>
</protein>
<dbReference type="EMBL" id="JAUIRO010000002">
    <property type="protein sequence ID" value="KAK0727747.1"/>
    <property type="molecule type" value="Genomic_DNA"/>
</dbReference>
<keyword evidence="4" id="KW-1185">Reference proteome</keyword>
<evidence type="ECO:0000313" key="3">
    <source>
        <dbReference type="EMBL" id="KAK0727747.1"/>
    </source>
</evidence>
<dbReference type="AlphaFoldDB" id="A0AA40E7C2"/>
<gene>
    <name evidence="3" type="ORF">B0T26DRAFT_639883</name>
</gene>
<name>A0AA40E7C2_9PEZI</name>
<dbReference type="Gene3D" id="2.70.50.70">
    <property type="match status" value="1"/>
</dbReference>
<proteinExistence type="predicted"/>
<feature type="chain" id="PRO_5041215094" description="Lytic polysaccharide monooxygenase" evidence="2">
    <location>
        <begin position="16"/>
        <end position="385"/>
    </location>
</feature>
<dbReference type="PANTHER" id="PTHR36182:SF2">
    <property type="entry name" value="LYTIC POLYSACCHARIDE MONOOXYGENASE"/>
    <property type="match status" value="1"/>
</dbReference>
<comment type="caution">
    <text evidence="3">The sequence shown here is derived from an EMBL/GenBank/DDBJ whole genome shotgun (WGS) entry which is preliminary data.</text>
</comment>
<feature type="compositionally biased region" description="Pro residues" evidence="1">
    <location>
        <begin position="249"/>
        <end position="263"/>
    </location>
</feature>
<evidence type="ECO:0000256" key="2">
    <source>
        <dbReference type="SAM" id="SignalP"/>
    </source>
</evidence>
<feature type="signal peptide" evidence="2">
    <location>
        <begin position="1"/>
        <end position="15"/>
    </location>
</feature>
<feature type="compositionally biased region" description="Low complexity" evidence="1">
    <location>
        <begin position="278"/>
        <end position="288"/>
    </location>
</feature>
<dbReference type="PANTHER" id="PTHR36182">
    <property type="entry name" value="PROTEIN, PUTATIVE (AFU_ORTHOLOGUE AFUA_6G10930)-RELATED"/>
    <property type="match status" value="1"/>
</dbReference>
<evidence type="ECO:0008006" key="5">
    <source>
        <dbReference type="Google" id="ProtNLM"/>
    </source>
</evidence>
<keyword evidence="2" id="KW-0732">Signal</keyword>
<dbReference type="RefSeq" id="XP_060300602.1">
    <property type="nucleotide sequence ID" value="XM_060437177.1"/>
</dbReference>
<dbReference type="Proteomes" id="UP001172101">
    <property type="component" value="Unassembled WGS sequence"/>
</dbReference>
<reference evidence="3" key="1">
    <citation type="submission" date="2023-06" db="EMBL/GenBank/DDBJ databases">
        <title>Genome-scale phylogeny and comparative genomics of the fungal order Sordariales.</title>
        <authorList>
            <consortium name="Lawrence Berkeley National Laboratory"/>
            <person name="Hensen N."/>
            <person name="Bonometti L."/>
            <person name="Westerberg I."/>
            <person name="Brannstrom I.O."/>
            <person name="Guillou S."/>
            <person name="Cros-Aarteil S."/>
            <person name="Calhoun S."/>
            <person name="Haridas S."/>
            <person name="Kuo A."/>
            <person name="Mondo S."/>
            <person name="Pangilinan J."/>
            <person name="Riley R."/>
            <person name="LaButti K."/>
            <person name="Andreopoulos B."/>
            <person name="Lipzen A."/>
            <person name="Chen C."/>
            <person name="Yanf M."/>
            <person name="Daum C."/>
            <person name="Ng V."/>
            <person name="Clum A."/>
            <person name="Steindorff A."/>
            <person name="Ohm R."/>
            <person name="Martin F."/>
            <person name="Silar P."/>
            <person name="Natvig D."/>
            <person name="Lalanne C."/>
            <person name="Gautier V."/>
            <person name="Ament-velasquez S.L."/>
            <person name="Kruys A."/>
            <person name="Hutchinson M.I."/>
            <person name="Powell A.J."/>
            <person name="Barry K."/>
            <person name="Miller A.N."/>
            <person name="Grigoriev I.V."/>
            <person name="Debuchy R."/>
            <person name="Gladieux P."/>
            <person name="Thoren M.H."/>
            <person name="Johannesson H."/>
        </authorList>
    </citation>
    <scope>NUCLEOTIDE SEQUENCE</scope>
    <source>
        <strain evidence="3">SMH2392-1A</strain>
    </source>
</reference>
<organism evidence="3 4">
    <name type="scientific">Lasiosphaeria miniovina</name>
    <dbReference type="NCBI Taxonomy" id="1954250"/>
    <lineage>
        <taxon>Eukaryota</taxon>
        <taxon>Fungi</taxon>
        <taxon>Dikarya</taxon>
        <taxon>Ascomycota</taxon>
        <taxon>Pezizomycotina</taxon>
        <taxon>Sordariomycetes</taxon>
        <taxon>Sordariomycetidae</taxon>
        <taxon>Sordariales</taxon>
        <taxon>Lasiosphaeriaceae</taxon>
        <taxon>Lasiosphaeria</taxon>
    </lineage>
</organism>
<sequence>MALSAVWVFLGLAHGHMIMNRPVPFNPGNVSLSPLTAPGGKLPYPCQGLTSFDYRTPVVAGQTALVNFTGTMPHGGGSCQFGINFHGEPYTTNPADWKTIYTIIGGCPAEVTTASGNPDTAGVDFAGRSESVHCGDDKGVNCIRQFNIPFPVDLPNGNHTFAFTWFRKNTAGEMYMNCAPISITGGASSPASAPAFVDSLPSMFLANIKGLTNCTTNTTGEHGVFNIPNPGRYGVQLIEPDPAAAGSCPPTPSLAPVSTPPRPTGTGTGKGKGKGKGSDTSTSTTTTTRTKKSTHTTSSLAPGAAATGSSHSNSHDDDDIASVACSVANGAVFCIGDAKFGVCKDGRAVPQTLPAAKMCQGGRVTGRFRKCKRGSPARRRRSWFF</sequence>
<evidence type="ECO:0000256" key="1">
    <source>
        <dbReference type="SAM" id="MobiDB-lite"/>
    </source>
</evidence>
<feature type="region of interest" description="Disordered" evidence="1">
    <location>
        <begin position="236"/>
        <end position="316"/>
    </location>
</feature>